<dbReference type="SUPFAM" id="SSF47384">
    <property type="entry name" value="Homodimeric domain of signal transducing histidine kinase"/>
    <property type="match status" value="1"/>
</dbReference>
<dbReference type="Proteomes" id="UP000617634">
    <property type="component" value="Unassembled WGS sequence"/>
</dbReference>
<dbReference type="EMBL" id="JADZGI010000001">
    <property type="protein sequence ID" value="MBH0112753.1"/>
    <property type="molecule type" value="Genomic_DNA"/>
</dbReference>
<feature type="region of interest" description="Disordered" evidence="3">
    <location>
        <begin position="211"/>
        <end position="248"/>
    </location>
</feature>
<dbReference type="InterPro" id="IPR003661">
    <property type="entry name" value="HisK_dim/P_dom"/>
</dbReference>
<comment type="catalytic activity">
    <reaction evidence="1">
        <text>ATP + protein L-histidine = ADP + protein N-phospho-L-histidine.</text>
        <dbReference type="EC" id="2.7.13.3"/>
    </reaction>
</comment>
<sequence>MHFDDRLATVLDQPATGDALARIQFRQLVDILGRMPDGTHSQLIEQGFARVRALQSRIDSDDRARLLRQQLQPLSNPRLLTIFAEDDAEVACAAIASARLNDRDWLALVPRLPVRARGILRHRRDLSARVTALLEKLGTADRALPPADAPCEEAATLGESAAPAQATSLTEGAMTQGAEKSADEAAAPVIPTALRQALSASAERLLAARHAEDTAPAPPSPVVSKSDARATPPLPDTAATRRTPAPVQMSEAEIEDMVLTQLLGPEAPADLDLPGRHCQCGDDAGAQEHALRRGTGGNQPPAPPAHGPGGDAGSRDADEQRTPTADTPPARPGAAPTSLREWARMKAGSASARHGLSPSGSAMPGNSGQGLTKGGHEGIGAIVRRIEEFRRAREVREDTAGSGDSPRLPLGDALPSGSSGPATIDFTTDPEGRIDWADGPFAPAVIGSSLMAHEIAAREHLDVANSIRARLPVRGSILTLDGAAAISGEWQADAAACFDSHTGQFTGYCGRLRRLAAAPAGEVPHGAHPESDTLRQVLHELRTPANAIQVSAEIIQQQLYGPAPHEYRALAALVAGDCAHILAGFEELDRLVRLETGALVPEAGEADLAAVTHQTMERLSNWTEPRNSGFAPEADLASIHLPVSINQADVERLVWRLVAALAGAAVTGERLGMRFAVLEGMAILEIALPAALAEREGDALFAIGEGMRSQALTAGIFGVGFTLRLAAAEASAGGGALRRNGDCLVLSLPAAASAPDKPEAAAAPL</sequence>
<keyword evidence="6" id="KW-1185">Reference proteome</keyword>
<evidence type="ECO:0000256" key="1">
    <source>
        <dbReference type="ARBA" id="ARBA00000085"/>
    </source>
</evidence>
<protein>
    <recommendedName>
        <fullName evidence="2">histidine kinase</fullName>
        <ecNumber evidence="2">2.7.13.3</ecNumber>
    </recommendedName>
</protein>
<keyword evidence="5" id="KW-0808">Transferase</keyword>
<evidence type="ECO:0000313" key="6">
    <source>
        <dbReference type="Proteomes" id="UP000617634"/>
    </source>
</evidence>
<dbReference type="GO" id="GO:0000155">
    <property type="term" value="F:phosphorelay sensor kinase activity"/>
    <property type="evidence" value="ECO:0007669"/>
    <property type="project" value="InterPro"/>
</dbReference>
<accession>A0A931HC37</accession>
<reference evidence="5" key="1">
    <citation type="submission" date="2020-11" db="EMBL/GenBank/DDBJ databases">
        <title>Novosphingobium aureum sp. nov., a marine bacterium isolated from sediment of a salt flat.</title>
        <authorList>
            <person name="Yoo Y."/>
            <person name="Kim J.-J."/>
        </authorList>
    </citation>
    <scope>NUCLEOTIDE SEQUENCE</scope>
    <source>
        <strain evidence="5">YJ-S2-02</strain>
    </source>
</reference>
<comment type="caution">
    <text evidence="5">The sequence shown here is derived from an EMBL/GenBank/DDBJ whole genome shotgun (WGS) entry which is preliminary data.</text>
</comment>
<keyword evidence="5" id="KW-0418">Kinase</keyword>
<evidence type="ECO:0000256" key="2">
    <source>
        <dbReference type="ARBA" id="ARBA00012438"/>
    </source>
</evidence>
<proteinExistence type="predicted"/>
<feature type="region of interest" description="Disordered" evidence="3">
    <location>
        <begin position="153"/>
        <end position="185"/>
    </location>
</feature>
<dbReference type="EC" id="2.7.13.3" evidence="2"/>
<dbReference type="AlphaFoldDB" id="A0A931HC37"/>
<feature type="region of interest" description="Disordered" evidence="3">
    <location>
        <begin position="393"/>
        <end position="428"/>
    </location>
</feature>
<organism evidence="5 6">
    <name type="scientific">Novosphingobium aureum</name>
    <dbReference type="NCBI Taxonomy" id="2792964"/>
    <lineage>
        <taxon>Bacteria</taxon>
        <taxon>Pseudomonadati</taxon>
        <taxon>Pseudomonadota</taxon>
        <taxon>Alphaproteobacteria</taxon>
        <taxon>Sphingomonadales</taxon>
        <taxon>Sphingomonadaceae</taxon>
        <taxon>Novosphingobium</taxon>
    </lineage>
</organism>
<evidence type="ECO:0000259" key="4">
    <source>
        <dbReference type="SMART" id="SM00388"/>
    </source>
</evidence>
<dbReference type="RefSeq" id="WP_197162489.1">
    <property type="nucleotide sequence ID" value="NZ_JADZGI010000001.1"/>
</dbReference>
<feature type="compositionally biased region" description="Low complexity" evidence="3">
    <location>
        <begin position="322"/>
        <end position="337"/>
    </location>
</feature>
<feature type="region of interest" description="Disordered" evidence="3">
    <location>
        <begin position="290"/>
        <end position="377"/>
    </location>
</feature>
<feature type="domain" description="Signal transduction histidine kinase dimerisation/phosphoacceptor" evidence="4">
    <location>
        <begin position="529"/>
        <end position="597"/>
    </location>
</feature>
<dbReference type="InterPro" id="IPR036097">
    <property type="entry name" value="HisK_dim/P_sf"/>
</dbReference>
<evidence type="ECO:0000313" key="5">
    <source>
        <dbReference type="EMBL" id="MBH0112753.1"/>
    </source>
</evidence>
<dbReference type="SMART" id="SM00388">
    <property type="entry name" value="HisKA"/>
    <property type="match status" value="1"/>
</dbReference>
<name>A0A931HC37_9SPHN</name>
<gene>
    <name evidence="5" type="ORF">I5E68_07285</name>
</gene>
<evidence type="ECO:0000256" key="3">
    <source>
        <dbReference type="SAM" id="MobiDB-lite"/>
    </source>
</evidence>